<evidence type="ECO:0000256" key="3">
    <source>
        <dbReference type="ARBA" id="ARBA00022692"/>
    </source>
</evidence>
<dbReference type="InterPro" id="IPR057556">
    <property type="entry name" value="TPR_Slam"/>
</dbReference>
<dbReference type="OrthoDB" id="8606547at2"/>
<comment type="subcellular location">
    <subcellularLocation>
        <location evidence="1">Cell outer membrane</location>
        <topology evidence="1">Multi-pass membrane protein</topology>
    </subcellularLocation>
</comment>
<gene>
    <name evidence="11" type="ORF">NCTC10801_01481</name>
</gene>
<comment type="similarity">
    <text evidence="7">Belongs to the Slam family.</text>
</comment>
<dbReference type="Pfam" id="PF24575">
    <property type="entry name" value="TPR_Slam"/>
    <property type="match status" value="1"/>
</dbReference>
<dbReference type="Pfam" id="PF04575">
    <property type="entry name" value="SlipAM"/>
    <property type="match status" value="1"/>
</dbReference>
<protein>
    <submittedName>
        <fullName evidence="11">TPR repeat-containing protein NMB0313</fullName>
    </submittedName>
</protein>
<evidence type="ECO:0000313" key="12">
    <source>
        <dbReference type="Proteomes" id="UP000254649"/>
    </source>
</evidence>
<dbReference type="Proteomes" id="UP000254649">
    <property type="component" value="Unassembled WGS sequence"/>
</dbReference>
<keyword evidence="3" id="KW-0812">Transmembrane</keyword>
<accession>A0A380TSU8</accession>
<evidence type="ECO:0000259" key="10">
    <source>
        <dbReference type="Pfam" id="PF24575"/>
    </source>
</evidence>
<keyword evidence="4 8" id="KW-0732">Signal</keyword>
<dbReference type="InterPro" id="IPR011990">
    <property type="entry name" value="TPR-like_helical_dom_sf"/>
</dbReference>
<keyword evidence="2" id="KW-1134">Transmembrane beta strand</keyword>
<keyword evidence="5" id="KW-0472">Membrane</keyword>
<evidence type="ECO:0000256" key="2">
    <source>
        <dbReference type="ARBA" id="ARBA00022452"/>
    </source>
</evidence>
<evidence type="ECO:0000256" key="5">
    <source>
        <dbReference type="ARBA" id="ARBA00023136"/>
    </source>
</evidence>
<feature type="domain" description="Surface lipoprotein assembly modifier N-terminal TPR repeats region" evidence="10">
    <location>
        <begin position="67"/>
        <end position="171"/>
    </location>
</feature>
<name>A0A380TSU8_9PAST</name>
<evidence type="ECO:0000313" key="11">
    <source>
        <dbReference type="EMBL" id="SUT91544.1"/>
    </source>
</evidence>
<dbReference type="InterPro" id="IPR007655">
    <property type="entry name" value="Slam_C"/>
</dbReference>
<evidence type="ECO:0000256" key="8">
    <source>
        <dbReference type="SAM" id="SignalP"/>
    </source>
</evidence>
<evidence type="ECO:0000256" key="1">
    <source>
        <dbReference type="ARBA" id="ARBA00004571"/>
    </source>
</evidence>
<proteinExistence type="inferred from homology"/>
<sequence length="488" mass="56952">MKKSIILSFVFIACFNHIALASVFSTQEQIYSRMDEQRVQADPRFHQQNAVIKKPEIGVYQNIQTTKLTRDELVKQPTLLVQALLSAVMSNNGENATFLLPLYQQLSLKQQIPVLTTWVTALSDKYHRRYSQSIRQYRQLVADYPGNQIIRFQLATALFENNEMEAAEDQFHKLQSENLPVEVNDVISKYLSVISSRDNWALRGGVTYLNDPNVNNAPEMGTRIGSWVAKKRERAEGFGFWGELSKKWSWGNGFFNEFRLNGDGKYYWNNKKYSEYTVRSSLGSGYQSAVQKFTILPFMEQMWYAGGNVNSESVKRYSKSSGATVEWQYWVSPDLQWSSQYEYGEQRYIARKHLNGNYHYIATNLIYFTDSKQYWLLGMNFNRTSTRDSDNSYIRRGIQIGWGQEWGMGLSSRLTLSYARKNYYAPMPIFQVTQRNKEYGAQLSLWHRAFHFGGITPRVTFAYNKVKSNHAFFTYDKKRLFLEFTKTF</sequence>
<evidence type="ECO:0000256" key="7">
    <source>
        <dbReference type="ARBA" id="ARBA00023609"/>
    </source>
</evidence>
<dbReference type="EMBL" id="UFRQ01000003">
    <property type="protein sequence ID" value="SUT91544.1"/>
    <property type="molecule type" value="Genomic_DNA"/>
</dbReference>
<dbReference type="GO" id="GO:0009279">
    <property type="term" value="C:cell outer membrane"/>
    <property type="evidence" value="ECO:0007669"/>
    <property type="project" value="UniProtKB-SubCell"/>
</dbReference>
<feature type="domain" description="Surface lipoprotein assembly modifier C-terminal" evidence="9">
    <location>
        <begin position="200"/>
        <end position="488"/>
    </location>
</feature>
<feature type="signal peptide" evidence="8">
    <location>
        <begin position="1"/>
        <end position="21"/>
    </location>
</feature>
<keyword evidence="6" id="KW-0998">Cell outer membrane</keyword>
<organism evidence="11 12">
    <name type="scientific">[Actinobacillus] rossii</name>
    <dbReference type="NCBI Taxonomy" id="123820"/>
    <lineage>
        <taxon>Bacteria</taxon>
        <taxon>Pseudomonadati</taxon>
        <taxon>Pseudomonadota</taxon>
        <taxon>Gammaproteobacteria</taxon>
        <taxon>Pasteurellales</taxon>
        <taxon>Pasteurellaceae</taxon>
    </lineage>
</organism>
<reference evidence="11 12" key="1">
    <citation type="submission" date="2018-06" db="EMBL/GenBank/DDBJ databases">
        <authorList>
            <consortium name="Pathogen Informatics"/>
            <person name="Doyle S."/>
        </authorList>
    </citation>
    <scope>NUCLEOTIDE SEQUENCE [LARGE SCALE GENOMIC DNA]</scope>
    <source>
        <strain evidence="11 12">NCTC10801</strain>
    </source>
</reference>
<feature type="chain" id="PRO_5016797674" evidence="8">
    <location>
        <begin position="22"/>
        <end position="488"/>
    </location>
</feature>
<evidence type="ECO:0000256" key="6">
    <source>
        <dbReference type="ARBA" id="ARBA00023237"/>
    </source>
</evidence>
<dbReference type="AlphaFoldDB" id="A0A380TSU8"/>
<keyword evidence="12" id="KW-1185">Reference proteome</keyword>
<evidence type="ECO:0000259" key="9">
    <source>
        <dbReference type="Pfam" id="PF04575"/>
    </source>
</evidence>
<dbReference type="SUPFAM" id="SSF48452">
    <property type="entry name" value="TPR-like"/>
    <property type="match status" value="1"/>
</dbReference>
<evidence type="ECO:0000256" key="4">
    <source>
        <dbReference type="ARBA" id="ARBA00022729"/>
    </source>
</evidence>